<organism evidence="2 3">
    <name type="scientific">Littorina saxatilis</name>
    <dbReference type="NCBI Taxonomy" id="31220"/>
    <lineage>
        <taxon>Eukaryota</taxon>
        <taxon>Metazoa</taxon>
        <taxon>Spiralia</taxon>
        <taxon>Lophotrochozoa</taxon>
        <taxon>Mollusca</taxon>
        <taxon>Gastropoda</taxon>
        <taxon>Caenogastropoda</taxon>
        <taxon>Littorinimorpha</taxon>
        <taxon>Littorinoidea</taxon>
        <taxon>Littorinidae</taxon>
        <taxon>Littorina</taxon>
    </lineage>
</organism>
<feature type="region of interest" description="Disordered" evidence="1">
    <location>
        <begin position="36"/>
        <end position="85"/>
    </location>
</feature>
<dbReference type="EMBL" id="JBAMIC010000011">
    <property type="protein sequence ID" value="KAK7100493.1"/>
    <property type="molecule type" value="Genomic_DNA"/>
</dbReference>
<dbReference type="AlphaFoldDB" id="A0AAN9B771"/>
<protein>
    <submittedName>
        <fullName evidence="2">Uncharacterized protein</fullName>
    </submittedName>
</protein>
<evidence type="ECO:0000313" key="3">
    <source>
        <dbReference type="Proteomes" id="UP001374579"/>
    </source>
</evidence>
<reference evidence="2 3" key="1">
    <citation type="submission" date="2024-02" db="EMBL/GenBank/DDBJ databases">
        <title>Chromosome-scale genome assembly of the rough periwinkle Littorina saxatilis.</title>
        <authorList>
            <person name="De Jode A."/>
            <person name="Faria R."/>
            <person name="Formenti G."/>
            <person name="Sims Y."/>
            <person name="Smith T.P."/>
            <person name="Tracey A."/>
            <person name="Wood J.M.D."/>
            <person name="Zagrodzka Z.B."/>
            <person name="Johannesson K."/>
            <person name="Butlin R.K."/>
            <person name="Leder E.H."/>
        </authorList>
    </citation>
    <scope>NUCLEOTIDE SEQUENCE [LARGE SCALE GENOMIC DNA]</scope>
    <source>
        <strain evidence="2">Snail1</strain>
        <tissue evidence="2">Muscle</tissue>
    </source>
</reference>
<comment type="caution">
    <text evidence="2">The sequence shown here is derived from an EMBL/GenBank/DDBJ whole genome shotgun (WGS) entry which is preliminary data.</text>
</comment>
<proteinExistence type="predicted"/>
<gene>
    <name evidence="2" type="ORF">V1264_023439</name>
</gene>
<evidence type="ECO:0000313" key="2">
    <source>
        <dbReference type="EMBL" id="KAK7100493.1"/>
    </source>
</evidence>
<name>A0AAN9B771_9CAEN</name>
<dbReference type="Proteomes" id="UP001374579">
    <property type="component" value="Unassembled WGS sequence"/>
</dbReference>
<keyword evidence="3" id="KW-1185">Reference proteome</keyword>
<accession>A0AAN9B771</accession>
<evidence type="ECO:0000256" key="1">
    <source>
        <dbReference type="SAM" id="MobiDB-lite"/>
    </source>
</evidence>
<feature type="region of interest" description="Disordered" evidence="1">
    <location>
        <begin position="150"/>
        <end position="199"/>
    </location>
</feature>
<sequence>MEVPCYTDSKIEEFSDRIQRLKQEYRAYLHKLRRLEPDVNPQSWSDRPYANRKRQAADATQVVGDEGDNSEEPVRKSSENSSKVQNFVPISTPVLHNMPRVLCKQYGFEKPPPVLWNANPETEDQPLDFHPSNNLAICDGRVAGLGREGAEHLSSNTNDQPSRFRPPGSLAPSDGVHRENTDDSEGVLPELNNQPLGFGQNRTAMIRDCTGSVGKDDGKHICEKQSQVHSCEPSKVSSRNTFDRTADKGVNRSQAISLSGEEKDRITSSHFYVSKESLERNLNEAETASSNSPVHLPLSVKPTVGMPVSGSCNEKNSSTVMSGDGDELNVVLVVKKVDSSSSFNVLNLDYSDSSDESL</sequence>